<dbReference type="AlphaFoldDB" id="A0A1A9GGE7"/>
<dbReference type="Pfam" id="PF04230">
    <property type="entry name" value="PS_pyruv_trans"/>
    <property type="match status" value="1"/>
</dbReference>
<organism evidence="2 3">
    <name type="scientific">Nocardioides dokdonensis FR1436</name>
    <dbReference type="NCBI Taxonomy" id="1300347"/>
    <lineage>
        <taxon>Bacteria</taxon>
        <taxon>Bacillati</taxon>
        <taxon>Actinomycetota</taxon>
        <taxon>Actinomycetes</taxon>
        <taxon>Propionibacteriales</taxon>
        <taxon>Nocardioidaceae</taxon>
        <taxon>Nocardioides</taxon>
    </lineage>
</organism>
<evidence type="ECO:0000259" key="1">
    <source>
        <dbReference type="Pfam" id="PF04230"/>
    </source>
</evidence>
<dbReference type="Gene3D" id="3.40.50.2000">
    <property type="entry name" value="Glycogen Phosphorylase B"/>
    <property type="match status" value="1"/>
</dbReference>
<dbReference type="PATRIC" id="fig|1300347.3.peg.103"/>
<keyword evidence="3" id="KW-1185">Reference proteome</keyword>
<gene>
    <name evidence="2" type="ORF">I601_0101</name>
</gene>
<dbReference type="OrthoDB" id="3358948at2"/>
<dbReference type="Proteomes" id="UP000077868">
    <property type="component" value="Chromosome"/>
</dbReference>
<evidence type="ECO:0000313" key="3">
    <source>
        <dbReference type="Proteomes" id="UP000077868"/>
    </source>
</evidence>
<reference evidence="2 3" key="1">
    <citation type="submission" date="2016-03" db="EMBL/GenBank/DDBJ databases">
        <title>Complete genome sequence of a soil Actinobacterium, Nocardioides dokdonensis FR1436.</title>
        <authorList>
            <person name="Kwon S.-K."/>
            <person name="Kim K."/>
            <person name="Kim J.F."/>
        </authorList>
    </citation>
    <scope>NUCLEOTIDE SEQUENCE [LARGE SCALE GENOMIC DNA]</scope>
    <source>
        <strain evidence="2 3">FR1436</strain>
    </source>
</reference>
<dbReference type="PANTHER" id="PTHR36836:SF1">
    <property type="entry name" value="COLANIC ACID BIOSYNTHESIS PROTEIN WCAK"/>
    <property type="match status" value="1"/>
</dbReference>
<name>A0A1A9GGE7_9ACTN</name>
<dbReference type="PANTHER" id="PTHR36836">
    <property type="entry name" value="COLANIC ACID BIOSYNTHESIS PROTEIN WCAK"/>
    <property type="match status" value="1"/>
</dbReference>
<proteinExistence type="predicted"/>
<dbReference type="EMBL" id="CP015079">
    <property type="protein sequence ID" value="ANH36555.1"/>
    <property type="molecule type" value="Genomic_DNA"/>
</dbReference>
<feature type="domain" description="Polysaccharide pyruvyl transferase" evidence="1">
    <location>
        <begin position="21"/>
        <end position="321"/>
    </location>
</feature>
<dbReference type="KEGG" id="ndk:I601_0101"/>
<evidence type="ECO:0000313" key="2">
    <source>
        <dbReference type="EMBL" id="ANH36555.1"/>
    </source>
</evidence>
<sequence>MSGDAGGAIRVGLLGRLGSGNIGNDASLEVVLAHLRRTVPDARLDAMCSGAVAVRERYGLDAVDLHRQPRGGTAAGRVLRGIVTDAWRISAWVRRHDVVIVPGMGTLESTLHERSWQMPWTLLVMALSGRVWGTRVALVGVGADAVPQRVHRVLLVGAARLAHYRSFRDEHSREEMVRMGLPPGDSVYPDLVLGLPRAGRPAPTSGTVGLGVMAWSGSNGDRGQAERLHAAYADRLVALVRRLLERGYRVRLLVGDADDVPVARRLLAAVPSDPDRLSLVSVSTPGELMAAVASVEVVVASRYHNVVCALRCGTPAVALAYAAKHRELLAQVGLERLTHDIRHLDPERLVVQVDAVHADLDGLRGLIERRRDALDPLLAAQLEALSREVLGLVPEVVR</sequence>
<dbReference type="STRING" id="1300347.I601_0101"/>
<protein>
    <submittedName>
        <fullName evidence="2">Colanic acid biosynthesis protein</fullName>
    </submittedName>
</protein>
<dbReference type="SUPFAM" id="SSF53756">
    <property type="entry name" value="UDP-Glycosyltransferase/glycogen phosphorylase"/>
    <property type="match status" value="1"/>
</dbReference>
<dbReference type="RefSeq" id="WP_068105059.1">
    <property type="nucleotide sequence ID" value="NZ_CP015079.1"/>
</dbReference>
<dbReference type="InterPro" id="IPR007345">
    <property type="entry name" value="Polysacch_pyruvyl_Trfase"/>
</dbReference>
<accession>A0A1A9GGE7</accession>